<dbReference type="PRINTS" id="PR01185">
    <property type="entry name" value="INTEGRINA"/>
</dbReference>
<dbReference type="PANTHER" id="PTHR23220:SF78">
    <property type="entry name" value="INTEGRIN ALPHA-4"/>
    <property type="match status" value="1"/>
</dbReference>
<dbReference type="InterPro" id="IPR018184">
    <property type="entry name" value="Integrin_alpha_C_CS"/>
</dbReference>
<feature type="repeat" description="FG-GAP" evidence="12">
    <location>
        <begin position="289"/>
        <end position="348"/>
    </location>
</feature>
<evidence type="ECO:0000256" key="7">
    <source>
        <dbReference type="ARBA" id="ARBA00022989"/>
    </source>
</evidence>
<evidence type="ECO:0000256" key="10">
    <source>
        <dbReference type="ARBA" id="ARBA00023170"/>
    </source>
</evidence>
<feature type="domain" description="Integrin alpha first immunoglubulin-like" evidence="14">
    <location>
        <begin position="459"/>
        <end position="612"/>
    </location>
</feature>
<feature type="repeat" description="FG-GAP" evidence="12">
    <location>
        <begin position="351"/>
        <end position="408"/>
    </location>
</feature>
<keyword evidence="11" id="KW-0325">Glycoprotein</keyword>
<gene>
    <name evidence="17" type="primary">Itga4</name>
    <name evidence="17" type="ORF">GTO92_0008597</name>
</gene>
<keyword evidence="7 13" id="KW-1133">Transmembrane helix</keyword>
<evidence type="ECO:0000256" key="3">
    <source>
        <dbReference type="ARBA" id="ARBA00022692"/>
    </source>
</evidence>
<dbReference type="InterPro" id="IPR013519">
    <property type="entry name" value="Int_alpha_beta-p"/>
</dbReference>
<feature type="repeat" description="FG-GAP" evidence="12">
    <location>
        <begin position="412"/>
        <end position="474"/>
    </location>
</feature>
<evidence type="ECO:0000259" key="16">
    <source>
        <dbReference type="Pfam" id="PF20806"/>
    </source>
</evidence>
<keyword evidence="4" id="KW-0732">Signal</keyword>
<dbReference type="SMART" id="SM00191">
    <property type="entry name" value="Int_alpha"/>
    <property type="match status" value="5"/>
</dbReference>
<feature type="domain" description="Integrin alpha second immunoglobulin-like" evidence="15">
    <location>
        <begin position="619"/>
        <end position="759"/>
    </location>
</feature>
<dbReference type="Gene3D" id="2.130.10.130">
    <property type="entry name" value="Integrin alpha, N-terminal"/>
    <property type="match status" value="1"/>
</dbReference>
<dbReference type="Pfam" id="PF20806">
    <property type="entry name" value="Integrin_A_Ig_3"/>
    <property type="match status" value="1"/>
</dbReference>
<evidence type="ECO:0000259" key="14">
    <source>
        <dbReference type="Pfam" id="PF08441"/>
    </source>
</evidence>
<dbReference type="Pfam" id="PF20805">
    <property type="entry name" value="Integrin_A_Ig_2"/>
    <property type="match status" value="1"/>
</dbReference>
<dbReference type="PROSITE" id="PS51470">
    <property type="entry name" value="FG_GAP"/>
    <property type="match status" value="4"/>
</dbReference>
<evidence type="ECO:0000256" key="1">
    <source>
        <dbReference type="ARBA" id="ARBA00004479"/>
    </source>
</evidence>
<comment type="subcellular location">
    <subcellularLocation>
        <location evidence="1 13">Membrane</location>
        <topology evidence="1 13">Single-pass type I membrane protein</topology>
    </subcellularLocation>
</comment>
<dbReference type="PANTHER" id="PTHR23220">
    <property type="entry name" value="INTEGRIN ALPHA"/>
    <property type="match status" value="1"/>
</dbReference>
<evidence type="ECO:0000256" key="11">
    <source>
        <dbReference type="ARBA" id="ARBA00023180"/>
    </source>
</evidence>
<dbReference type="Gene3D" id="2.60.40.1530">
    <property type="entry name" value="ntegrin, alpha v. Chain A, domain 4"/>
    <property type="match status" value="1"/>
</dbReference>
<dbReference type="Proteomes" id="UP001166052">
    <property type="component" value="Unassembled WGS sequence"/>
</dbReference>
<keyword evidence="10 13" id="KW-0675">Receptor</keyword>
<feature type="transmembrane region" description="Helical" evidence="13">
    <location>
        <begin position="970"/>
        <end position="992"/>
    </location>
</feature>
<name>A0ABS2Z4V7_POLSE</name>
<dbReference type="InterPro" id="IPR032695">
    <property type="entry name" value="Integrin_dom_sf"/>
</dbReference>
<keyword evidence="6 13" id="KW-0130">Cell adhesion</keyword>
<feature type="non-terminal residue" evidence="17">
    <location>
        <position position="1025"/>
    </location>
</feature>
<keyword evidence="8 13" id="KW-0401">Integrin</keyword>
<dbReference type="Pfam" id="PF08441">
    <property type="entry name" value="Integrin_A_Ig_1"/>
    <property type="match status" value="1"/>
</dbReference>
<evidence type="ECO:0000256" key="9">
    <source>
        <dbReference type="ARBA" id="ARBA00023136"/>
    </source>
</evidence>
<keyword evidence="5" id="KW-0677">Repeat</keyword>
<comment type="caution">
    <text evidence="17">The sequence shown here is derived from an EMBL/GenBank/DDBJ whole genome shotgun (WGS) entry which is preliminary data.</text>
</comment>
<evidence type="ECO:0000313" key="18">
    <source>
        <dbReference type="Proteomes" id="UP001166052"/>
    </source>
</evidence>
<evidence type="ECO:0000256" key="2">
    <source>
        <dbReference type="ARBA" id="ARBA00008054"/>
    </source>
</evidence>
<dbReference type="InterPro" id="IPR048286">
    <property type="entry name" value="Integrin_alpha_Ig-like_3"/>
</dbReference>
<dbReference type="InterPro" id="IPR028994">
    <property type="entry name" value="Integrin_alpha_N"/>
</dbReference>
<dbReference type="PROSITE" id="PS00242">
    <property type="entry name" value="INTEGRIN_ALPHA"/>
    <property type="match status" value="1"/>
</dbReference>
<evidence type="ECO:0000256" key="13">
    <source>
        <dbReference type="RuleBase" id="RU003762"/>
    </source>
</evidence>
<accession>A0ABS2Z4V7</accession>
<dbReference type="SUPFAM" id="SSF69179">
    <property type="entry name" value="Integrin domains"/>
    <property type="match status" value="3"/>
</dbReference>
<feature type="repeat" description="FG-GAP" evidence="12">
    <location>
        <begin position="32"/>
        <end position="97"/>
    </location>
</feature>
<proteinExistence type="inferred from homology"/>
<dbReference type="Pfam" id="PF01839">
    <property type="entry name" value="FG-GAP"/>
    <property type="match status" value="2"/>
</dbReference>
<keyword evidence="3 13" id="KW-0812">Transmembrane</keyword>
<dbReference type="Gene3D" id="2.60.40.1510">
    <property type="entry name" value="ntegrin, alpha v. Chain A, domain 3"/>
    <property type="match status" value="1"/>
</dbReference>
<evidence type="ECO:0000256" key="12">
    <source>
        <dbReference type="PROSITE-ProRule" id="PRU00803"/>
    </source>
</evidence>
<dbReference type="InterPro" id="IPR013517">
    <property type="entry name" value="FG-GAP"/>
</dbReference>
<keyword evidence="9 13" id="KW-0472">Membrane</keyword>
<comment type="similarity">
    <text evidence="2 13">Belongs to the integrin alpha chain family.</text>
</comment>
<dbReference type="EMBL" id="JAAWVN010021610">
    <property type="protein sequence ID" value="MBN3293490.1"/>
    <property type="molecule type" value="Genomic_DNA"/>
</dbReference>
<evidence type="ECO:0000256" key="8">
    <source>
        <dbReference type="ARBA" id="ARBA00023037"/>
    </source>
</evidence>
<dbReference type="InterPro" id="IPR013649">
    <property type="entry name" value="Integrin_alpha_Ig-like_1"/>
</dbReference>
<keyword evidence="18" id="KW-1185">Reference proteome</keyword>
<evidence type="ECO:0000256" key="4">
    <source>
        <dbReference type="ARBA" id="ARBA00022729"/>
    </source>
</evidence>
<evidence type="ECO:0000256" key="6">
    <source>
        <dbReference type="ARBA" id="ARBA00022889"/>
    </source>
</evidence>
<reference evidence="17" key="1">
    <citation type="journal article" date="2021" name="Cell">
        <title>Tracing the genetic footprints of vertebrate landing in non-teleost ray-finned fishes.</title>
        <authorList>
            <person name="Bi X."/>
            <person name="Wang K."/>
            <person name="Yang L."/>
            <person name="Pan H."/>
            <person name="Jiang H."/>
            <person name="Wei Q."/>
            <person name="Fang M."/>
            <person name="Yu H."/>
            <person name="Zhu C."/>
            <person name="Cai Y."/>
            <person name="He Y."/>
            <person name="Gan X."/>
            <person name="Zeng H."/>
            <person name="Yu D."/>
            <person name="Zhu Y."/>
            <person name="Jiang H."/>
            <person name="Qiu Q."/>
            <person name="Yang H."/>
            <person name="Zhang Y.E."/>
            <person name="Wang W."/>
            <person name="Zhu M."/>
            <person name="He S."/>
            <person name="Zhang G."/>
        </authorList>
    </citation>
    <scope>NUCLEOTIDE SEQUENCE</scope>
    <source>
        <strain evidence="17">Bchr_001</strain>
    </source>
</reference>
<dbReference type="SUPFAM" id="SSF69318">
    <property type="entry name" value="Integrin alpha N-terminal domain"/>
    <property type="match status" value="1"/>
</dbReference>
<organism evidence="17 18">
    <name type="scientific">Polypterus senegalus</name>
    <name type="common">Senegal bichir</name>
    <dbReference type="NCBI Taxonomy" id="55291"/>
    <lineage>
        <taxon>Eukaryota</taxon>
        <taxon>Metazoa</taxon>
        <taxon>Chordata</taxon>
        <taxon>Craniata</taxon>
        <taxon>Vertebrata</taxon>
        <taxon>Euteleostomi</taxon>
        <taxon>Actinopterygii</taxon>
        <taxon>Polypteriformes</taxon>
        <taxon>Polypteridae</taxon>
        <taxon>Polypterus</taxon>
    </lineage>
</organism>
<dbReference type="Gene3D" id="1.20.5.930">
    <property type="entry name" value="Bicelle-embedded integrin alpha(iib) transmembrane segment"/>
    <property type="match status" value="1"/>
</dbReference>
<feature type="domain" description="Integrin alpha third immunoglobulin-like" evidence="16">
    <location>
        <begin position="776"/>
        <end position="936"/>
    </location>
</feature>
<sequence length="1025" mass="114269">MELRKFGEVWGCGGIWRLACLCCLLRYSRCYNVDVKHSVNFHGPHGSLFGYSLLLHRHDTGKWVLVGAPLANSTFNASIMNPGAIYKCSLTDISGSCEQLPFGSGREPTCGKTCQAERDNQWLGVSLSGRLTEDGHILACGHRWKNIFYTQRENHKLPHGVCYRLRSDLTQMGGPLIPCYKDYHRKFGENYGSCQAGMSSFLFEDLMVIGAPGSNYWTGSVMVYKTSNNSLKAYNDYDNMVTYGSYLGYSVSAGHFMSPTSTEVVGGAPQYGQTGKVYIFGVSASSQLRIITQLNGKLLGSYYGASLCAADLNADGLTDLLVGAPMFSTVREEGRVYVYLNRGDAKMEELEFTLMGSNSYSARFGETITDLGDIDNDGFTDLAVGAPQEDDLTGAVYIYNGRKKGISRSFSQRITGETLGHPFKMFGQSVAGGVDVDDNGYPDMVVGAFLSDAAVVLRTRAIVIVDASVHLPATVNRTRPECMENRQPAVCINITVCFMVQAKGVPGHVGLLYNVTSDVLRKKDLPFRFYFLGNGTSNSTTGSIHVQHNRLTCVTHQAFMRKEVRDIFSPIHFEVSYQLGEHIVKSQNAKHFPPLMPILQQREGQDHRLMNQTMFARYCVWENCSANLQVYAEFALPQSTAGKRYFAIGSGKTVTLSMSLFNAGDDAYQTTIHVSLPKSLHFIKVLESEEKHISCDFHQEEQLLNKLKCSVGHLYINSLSQTNFALLLDVDKHVTPEDLHITVNATCECAENTNLLHDNLATAVLPLRYEVDLGAHGFVSPSFFTFGPSKQVVDSCFTETFNYTFTVTNFGPSRASNTMLELSIPNSVAMQPFQLVNIVDLKTSQGECLLPKQEQNCEVQDPFDSLTDVVFFFSKTNKRLLYCMHEDTTCLNVTCNLGSMESGAVATIHLILELNPIVLAIARNSIVQIMTTSRAFPEPDPYVVHVQRDHLAQVLVEAHHDGIPKERVRIFLLLSGLVMGFLLLFMLIYTLWKVGFFKRSFKKQEEQQQLRRESWDYVTKSKDVY</sequence>
<evidence type="ECO:0000256" key="5">
    <source>
        <dbReference type="ARBA" id="ARBA00022737"/>
    </source>
</evidence>
<protein>
    <submittedName>
        <fullName evidence="17">ITA4 protein</fullName>
    </submittedName>
</protein>
<evidence type="ECO:0000313" key="17">
    <source>
        <dbReference type="EMBL" id="MBN3293490.1"/>
    </source>
</evidence>
<evidence type="ECO:0000259" key="15">
    <source>
        <dbReference type="Pfam" id="PF20805"/>
    </source>
</evidence>
<dbReference type="Gene3D" id="2.60.40.1460">
    <property type="entry name" value="Integrin domains. Chain A, domain 2"/>
    <property type="match status" value="1"/>
</dbReference>
<dbReference type="InterPro" id="IPR000413">
    <property type="entry name" value="Integrin_alpha"/>
</dbReference>
<dbReference type="InterPro" id="IPR048285">
    <property type="entry name" value="Integrin_alpha_Ig-like_2"/>
</dbReference>
<feature type="non-terminal residue" evidence="17">
    <location>
        <position position="1"/>
    </location>
</feature>